<dbReference type="Gene3D" id="3.10.180.10">
    <property type="entry name" value="2,3-Dihydroxybiphenyl 1,2-Dioxygenase, domain 1"/>
    <property type="match status" value="1"/>
</dbReference>
<dbReference type="GO" id="GO:0006729">
    <property type="term" value="P:tetrahydrobiopterin biosynthetic process"/>
    <property type="evidence" value="ECO:0007669"/>
    <property type="project" value="InterPro"/>
</dbReference>
<dbReference type="Proteomes" id="UP000774283">
    <property type="component" value="Unassembled WGS sequence"/>
</dbReference>
<dbReference type="EMBL" id="JAAXOW010000002">
    <property type="protein sequence ID" value="NKX92933.1"/>
    <property type="molecule type" value="Genomic_DNA"/>
</dbReference>
<evidence type="ECO:0000256" key="1">
    <source>
        <dbReference type="ARBA" id="ARBA00001554"/>
    </source>
</evidence>
<keyword evidence="5" id="KW-0456">Lyase</keyword>
<evidence type="ECO:0000256" key="3">
    <source>
        <dbReference type="ARBA" id="ARBA00013252"/>
    </source>
</evidence>
<dbReference type="PANTHER" id="PTHR12599">
    <property type="entry name" value="PTERIN-4-ALPHA-CARBINOLAMINE DEHYDRATASE"/>
    <property type="match status" value="1"/>
</dbReference>
<dbReference type="PANTHER" id="PTHR12599:SF0">
    <property type="entry name" value="PTERIN-4-ALPHA-CARBINOLAMINE DEHYDRATASE"/>
    <property type="match status" value="1"/>
</dbReference>
<dbReference type="InterPro" id="IPR036428">
    <property type="entry name" value="PCD_sf"/>
</dbReference>
<gene>
    <name evidence="7" type="ORF">HF995_06525</name>
</gene>
<feature type="domain" description="Glyoxalase-like" evidence="6">
    <location>
        <begin position="107"/>
        <end position="207"/>
    </location>
</feature>
<comment type="catalytic activity">
    <reaction evidence="1">
        <text>(4aS,6R)-4a-hydroxy-L-erythro-5,6,7,8-tetrahydrobiopterin = (6R)-L-erythro-6,7-dihydrobiopterin + H2O</text>
        <dbReference type="Rhea" id="RHEA:11920"/>
        <dbReference type="ChEBI" id="CHEBI:15377"/>
        <dbReference type="ChEBI" id="CHEBI:15642"/>
        <dbReference type="ChEBI" id="CHEBI:43120"/>
        <dbReference type="EC" id="4.2.1.96"/>
    </reaction>
</comment>
<dbReference type="AlphaFoldDB" id="A0A9X5FIV2"/>
<proteinExistence type="inferred from homology"/>
<evidence type="ECO:0000259" key="6">
    <source>
        <dbReference type="Pfam" id="PF18029"/>
    </source>
</evidence>
<keyword evidence="8" id="KW-1185">Reference proteome</keyword>
<dbReference type="EC" id="4.2.1.96" evidence="3"/>
<dbReference type="Pfam" id="PF18029">
    <property type="entry name" value="Glyoxalase_6"/>
    <property type="match status" value="1"/>
</dbReference>
<dbReference type="SUPFAM" id="SSF54593">
    <property type="entry name" value="Glyoxalase/Bleomycin resistance protein/Dihydroxybiphenyl dioxygenase"/>
    <property type="match status" value="1"/>
</dbReference>
<sequence>MEPLDTARAQEAVYDAGWRVVAGAIRARFTTGTFVRGVQLVERLTAAAEAQQHHPDVTLRYTHVDVALTTHDVGAITSADVDLALVISQIAQDLGVATSQAPGVVEIGIDVMVSGAVAPFWRAVLGYEGDDEDLADPLGALPGVWFQQMDEPRPQRNRIHLDVYVPHDEVQARLDAALAAGGTLVTDRFAPSWWVVADAEGNEACLCTWQPRASQGSQDEG</sequence>
<dbReference type="Pfam" id="PF01329">
    <property type="entry name" value="Pterin_4a"/>
    <property type="match status" value="1"/>
</dbReference>
<dbReference type="InterPro" id="IPR001533">
    <property type="entry name" value="Pterin_deHydtase"/>
</dbReference>
<dbReference type="CDD" id="cd00488">
    <property type="entry name" value="PCD_DCoH"/>
    <property type="match status" value="1"/>
</dbReference>
<comment type="caution">
    <text evidence="7">The sequence shown here is derived from an EMBL/GenBank/DDBJ whole genome shotgun (WGS) entry which is preliminary data.</text>
</comment>
<accession>A0A9X5FIV2</accession>
<evidence type="ECO:0000313" key="8">
    <source>
        <dbReference type="Proteomes" id="UP000774283"/>
    </source>
</evidence>
<protein>
    <recommendedName>
        <fullName evidence="4">Putative pterin-4-alpha-carbinolamine dehydratase</fullName>
        <ecNumber evidence="3">4.2.1.96</ecNumber>
    </recommendedName>
</protein>
<name>A0A9X5FIV2_9MICO</name>
<dbReference type="InterPro" id="IPR029068">
    <property type="entry name" value="Glyas_Bleomycin-R_OHBP_Dase"/>
</dbReference>
<dbReference type="SUPFAM" id="SSF55248">
    <property type="entry name" value="PCD-like"/>
    <property type="match status" value="1"/>
</dbReference>
<evidence type="ECO:0000256" key="5">
    <source>
        <dbReference type="ARBA" id="ARBA00023239"/>
    </source>
</evidence>
<dbReference type="RefSeq" id="WP_168447036.1">
    <property type="nucleotide sequence ID" value="NZ_JAAXOW010000002.1"/>
</dbReference>
<evidence type="ECO:0000256" key="2">
    <source>
        <dbReference type="ARBA" id="ARBA00006472"/>
    </source>
</evidence>
<dbReference type="InterPro" id="IPR041581">
    <property type="entry name" value="Glyoxalase_6"/>
</dbReference>
<dbReference type="GO" id="GO:0008124">
    <property type="term" value="F:4-alpha-hydroxytetrahydrobiopterin dehydratase activity"/>
    <property type="evidence" value="ECO:0007669"/>
    <property type="project" value="UniProtKB-EC"/>
</dbReference>
<organism evidence="7 8">
    <name type="scientific">Sanguibacter hominis ATCC BAA-789</name>
    <dbReference type="NCBI Taxonomy" id="1312740"/>
    <lineage>
        <taxon>Bacteria</taxon>
        <taxon>Bacillati</taxon>
        <taxon>Actinomycetota</taxon>
        <taxon>Actinomycetes</taxon>
        <taxon>Micrococcales</taxon>
        <taxon>Sanguibacteraceae</taxon>
        <taxon>Sanguibacter</taxon>
    </lineage>
</organism>
<evidence type="ECO:0000313" key="7">
    <source>
        <dbReference type="EMBL" id="NKX92933.1"/>
    </source>
</evidence>
<reference evidence="7 8" key="1">
    <citation type="submission" date="2020-04" db="EMBL/GenBank/DDBJ databases">
        <title>MicrobeNet Type strains.</title>
        <authorList>
            <person name="Nicholson A.C."/>
        </authorList>
    </citation>
    <scope>NUCLEOTIDE SEQUENCE [LARGE SCALE GENOMIC DNA]</scope>
    <source>
        <strain evidence="7 8">ATCC BAA-789</strain>
    </source>
</reference>
<comment type="similarity">
    <text evidence="2">Belongs to the pterin-4-alpha-carbinolamine dehydratase family.</text>
</comment>
<evidence type="ECO:0000256" key="4">
    <source>
        <dbReference type="ARBA" id="ARBA00021735"/>
    </source>
</evidence>
<dbReference type="Gene3D" id="3.30.1360.20">
    <property type="entry name" value="Transcriptional coactivator/pterin dehydratase"/>
    <property type="match status" value="1"/>
</dbReference>